<keyword evidence="3 7" id="KW-0238">DNA-binding</keyword>
<dbReference type="Gene3D" id="1.10.260.40">
    <property type="entry name" value="lambda repressor-like DNA-binding domains"/>
    <property type="match status" value="1"/>
</dbReference>
<accession>A0ABW4F789</accession>
<dbReference type="InterPro" id="IPR000843">
    <property type="entry name" value="HTH_LacI"/>
</dbReference>
<dbReference type="Pfam" id="PF00356">
    <property type="entry name" value="LacI"/>
    <property type="match status" value="1"/>
</dbReference>
<feature type="domain" description="HTH lacI-type" evidence="6">
    <location>
        <begin position="8"/>
        <end position="62"/>
    </location>
</feature>
<dbReference type="InterPro" id="IPR010982">
    <property type="entry name" value="Lambda_DNA-bd_dom_sf"/>
</dbReference>
<gene>
    <name evidence="7" type="ORF">ACFSJD_38675</name>
</gene>
<dbReference type="GO" id="GO:0003677">
    <property type="term" value="F:DNA binding"/>
    <property type="evidence" value="ECO:0007669"/>
    <property type="project" value="UniProtKB-KW"/>
</dbReference>
<evidence type="ECO:0000313" key="7">
    <source>
        <dbReference type="EMBL" id="MFD1523461.1"/>
    </source>
</evidence>
<keyword evidence="1" id="KW-0678">Repressor</keyword>
<organism evidence="7 8">
    <name type="scientific">Pseudonocardia yunnanensis</name>
    <dbReference type="NCBI Taxonomy" id="58107"/>
    <lineage>
        <taxon>Bacteria</taxon>
        <taxon>Bacillati</taxon>
        <taxon>Actinomycetota</taxon>
        <taxon>Actinomycetes</taxon>
        <taxon>Pseudonocardiales</taxon>
        <taxon>Pseudonocardiaceae</taxon>
        <taxon>Pseudonocardia</taxon>
    </lineage>
</organism>
<dbReference type="SUPFAM" id="SSF47413">
    <property type="entry name" value="lambda repressor-like DNA-binding domains"/>
    <property type="match status" value="1"/>
</dbReference>
<feature type="compositionally biased region" description="Polar residues" evidence="5">
    <location>
        <begin position="333"/>
        <end position="342"/>
    </location>
</feature>
<proteinExistence type="predicted"/>
<dbReference type="InterPro" id="IPR001761">
    <property type="entry name" value="Peripla_BP/Lac1_sug-bd_dom"/>
</dbReference>
<dbReference type="SMART" id="SM00354">
    <property type="entry name" value="HTH_LACI"/>
    <property type="match status" value="1"/>
</dbReference>
<dbReference type="PANTHER" id="PTHR30146:SF148">
    <property type="entry name" value="HTH-TYPE TRANSCRIPTIONAL REPRESSOR PURR-RELATED"/>
    <property type="match status" value="1"/>
</dbReference>
<dbReference type="Pfam" id="PF00532">
    <property type="entry name" value="Peripla_BP_1"/>
    <property type="match status" value="1"/>
</dbReference>
<evidence type="ECO:0000256" key="2">
    <source>
        <dbReference type="ARBA" id="ARBA00023015"/>
    </source>
</evidence>
<evidence type="ECO:0000256" key="5">
    <source>
        <dbReference type="SAM" id="MobiDB-lite"/>
    </source>
</evidence>
<keyword evidence="8" id="KW-1185">Reference proteome</keyword>
<dbReference type="Proteomes" id="UP001597114">
    <property type="component" value="Unassembled WGS sequence"/>
</dbReference>
<evidence type="ECO:0000256" key="3">
    <source>
        <dbReference type="ARBA" id="ARBA00023125"/>
    </source>
</evidence>
<reference evidence="8" key="1">
    <citation type="journal article" date="2019" name="Int. J. Syst. Evol. Microbiol.">
        <title>The Global Catalogue of Microorganisms (GCM) 10K type strain sequencing project: providing services to taxonomists for standard genome sequencing and annotation.</title>
        <authorList>
            <consortium name="The Broad Institute Genomics Platform"/>
            <consortium name="The Broad Institute Genome Sequencing Center for Infectious Disease"/>
            <person name="Wu L."/>
            <person name="Ma J."/>
        </authorList>
    </citation>
    <scope>NUCLEOTIDE SEQUENCE [LARGE SCALE GENOMIC DNA]</scope>
    <source>
        <strain evidence="8">CCM 7043</strain>
    </source>
</reference>
<evidence type="ECO:0000256" key="1">
    <source>
        <dbReference type="ARBA" id="ARBA00022491"/>
    </source>
</evidence>
<dbReference type="InterPro" id="IPR028082">
    <property type="entry name" value="Peripla_BP_I"/>
</dbReference>
<dbReference type="PANTHER" id="PTHR30146">
    <property type="entry name" value="LACI-RELATED TRANSCRIPTIONAL REPRESSOR"/>
    <property type="match status" value="1"/>
</dbReference>
<keyword evidence="4" id="KW-0804">Transcription</keyword>
<name>A0ABW4F789_9PSEU</name>
<dbReference type="EMBL" id="JBHUCO010000065">
    <property type="protein sequence ID" value="MFD1523461.1"/>
    <property type="molecule type" value="Genomic_DNA"/>
</dbReference>
<protein>
    <submittedName>
        <fullName evidence="7">LacI family DNA-binding transcriptional regulator</fullName>
    </submittedName>
</protein>
<dbReference type="PROSITE" id="PS50932">
    <property type="entry name" value="HTH_LACI_2"/>
    <property type="match status" value="1"/>
</dbReference>
<evidence type="ECO:0000256" key="4">
    <source>
        <dbReference type="ARBA" id="ARBA00023163"/>
    </source>
</evidence>
<feature type="compositionally biased region" description="Basic residues" evidence="5">
    <location>
        <begin position="294"/>
        <end position="314"/>
    </location>
</feature>
<sequence>MPDPRTAPTIIDVARRAGVSKSVVSRTLSGSGGVAAGTQERVRLAAAELGYVANAMARGMVARRTHTIGAFVRDASNPYYGHLLTAMQEHAAARGYRVVTATGSGSFAVADERRALETLVGLQVEGLVVCSGLLPVADVLPHARRVPTVLAGRPATDRALSSVYCDEIDGGRGMADHLWSLGHRRVAVVTLRPERSLTQAPRTAEMARRLHEFGADVVEVPDEEVRAGDDGINGLVERLLADPAITAVMAPTDHYALAILEALDRRGLRAPDDLSVTGYDAVARSHDMGAAAGRPRHARRRRGRFPRRRTHHRYPPPGDQRTTDQRPDGRTATPLSRSTSFRACSARIGAAATRGQQRS</sequence>
<evidence type="ECO:0000259" key="6">
    <source>
        <dbReference type="PROSITE" id="PS50932"/>
    </source>
</evidence>
<dbReference type="RefSeq" id="WP_344724918.1">
    <property type="nucleotide sequence ID" value="NZ_BAAAUS010000027.1"/>
</dbReference>
<evidence type="ECO:0000313" key="8">
    <source>
        <dbReference type="Proteomes" id="UP001597114"/>
    </source>
</evidence>
<dbReference type="CDD" id="cd06267">
    <property type="entry name" value="PBP1_LacI_sugar_binding-like"/>
    <property type="match status" value="1"/>
</dbReference>
<dbReference type="Gene3D" id="3.40.50.2300">
    <property type="match status" value="2"/>
</dbReference>
<dbReference type="CDD" id="cd01392">
    <property type="entry name" value="HTH_LacI"/>
    <property type="match status" value="1"/>
</dbReference>
<feature type="region of interest" description="Disordered" evidence="5">
    <location>
        <begin position="287"/>
        <end position="359"/>
    </location>
</feature>
<dbReference type="SUPFAM" id="SSF53822">
    <property type="entry name" value="Periplasmic binding protein-like I"/>
    <property type="match status" value="1"/>
</dbReference>
<keyword evidence="2" id="KW-0805">Transcription regulation</keyword>
<comment type="caution">
    <text evidence="7">The sequence shown here is derived from an EMBL/GenBank/DDBJ whole genome shotgun (WGS) entry which is preliminary data.</text>
</comment>